<dbReference type="PANTHER" id="PTHR11774:SF6">
    <property type="entry name" value="PROTEIN FARNESYLTRANSFERASE SUBUNIT BETA"/>
    <property type="match status" value="1"/>
</dbReference>
<dbReference type="GO" id="GO:0008270">
    <property type="term" value="F:zinc ion binding"/>
    <property type="evidence" value="ECO:0007669"/>
    <property type="project" value="UniProtKB-UniRule"/>
</dbReference>
<feature type="region of interest" description="Disordered" evidence="10">
    <location>
        <begin position="353"/>
        <end position="510"/>
    </location>
</feature>
<dbReference type="Gene3D" id="1.50.10.20">
    <property type="match status" value="2"/>
</dbReference>
<feature type="compositionally biased region" description="Basic and acidic residues" evidence="10">
    <location>
        <begin position="366"/>
        <end position="403"/>
    </location>
</feature>
<evidence type="ECO:0000256" key="1">
    <source>
        <dbReference type="ARBA" id="ARBA00010497"/>
    </source>
</evidence>
<comment type="catalytic activity">
    <reaction evidence="9">
        <text>L-cysteinyl-[protein] + (2E,6E)-farnesyl diphosphate = S-(2E,6E)-farnesyl-L-cysteinyl-[protein] + diphosphate</text>
        <dbReference type="Rhea" id="RHEA:13345"/>
        <dbReference type="Rhea" id="RHEA-COMP:10131"/>
        <dbReference type="Rhea" id="RHEA-COMP:11535"/>
        <dbReference type="ChEBI" id="CHEBI:29950"/>
        <dbReference type="ChEBI" id="CHEBI:33019"/>
        <dbReference type="ChEBI" id="CHEBI:86019"/>
        <dbReference type="ChEBI" id="CHEBI:175763"/>
    </reaction>
</comment>
<evidence type="ECO:0000313" key="13">
    <source>
        <dbReference type="Proteomes" id="UP000054558"/>
    </source>
</evidence>
<accession>A0A1Y1I5D3</accession>
<comment type="subunit">
    <text evidence="9">Heterodimer of FTA and FTB.</text>
</comment>
<evidence type="ECO:0000256" key="3">
    <source>
        <dbReference type="ARBA" id="ARBA00015798"/>
    </source>
</evidence>
<feature type="compositionally biased region" description="Basic and acidic residues" evidence="10">
    <location>
        <begin position="546"/>
        <end position="557"/>
    </location>
</feature>
<dbReference type="CDD" id="cd02893">
    <property type="entry name" value="FTase"/>
    <property type="match status" value="1"/>
</dbReference>
<dbReference type="InterPro" id="IPR001330">
    <property type="entry name" value="Prenyltrans"/>
</dbReference>
<dbReference type="STRING" id="105231.A0A1Y1I5D3"/>
<feature type="compositionally biased region" description="Gly residues" evidence="10">
    <location>
        <begin position="354"/>
        <end position="364"/>
    </location>
</feature>
<feature type="region of interest" description="Disordered" evidence="10">
    <location>
        <begin position="535"/>
        <end position="563"/>
    </location>
</feature>
<evidence type="ECO:0000256" key="8">
    <source>
        <dbReference type="ARBA" id="ARBA00022833"/>
    </source>
</evidence>
<comment type="cofactor">
    <cofactor evidence="9">
        <name>Zn(2+)</name>
        <dbReference type="ChEBI" id="CHEBI:29105"/>
    </cofactor>
    <text evidence="9">Binds 1 zinc ion per subunit.</text>
</comment>
<keyword evidence="8 9" id="KW-0862">Zinc</keyword>
<dbReference type="GO" id="GO:0005965">
    <property type="term" value="C:protein farnesyltransferase complex"/>
    <property type="evidence" value="ECO:0000318"/>
    <property type="project" value="GO_Central"/>
</dbReference>
<sequence>MSDSAVSAHFLNATSTGELFHERPEIGLCSAIEQRTRLATTRTRGNQQGLEGEDLITAGRPVVMARDDPLVTATSREQAQVAALVGGLFQLAAPALPQAATIQLRRRQHVAYLERGLDYMGPGYAVLDSSRPWLCYWILHSLALLGQPITPDVRNRCIDFLKRCQDPRGGYGGGPGQLPHLATTYAAVCALVTVGGAKALDSIDRPALLSFLVRMKAAGGGFHVHADGEVDVRGSYCALAVAHLLNLTSPQLTAGVGAYVATCQTYEGGIGGEPGVEAHGGYTFCGLAAALLAGEAHLVALPRLLGWLVARQGAAEGGFQGRTNKLVDGCYSFWQGGTALLLQRVMPQLAAQAGGAGRGAGSGDQQGRRTEAEAGVEGLRESPSEPGARREQEGSSERERWGDEESTEQEQGRGGANEGRSDGAGEKNEPRSTAGASAKEACTEEAQTAADESAETACEETPGGSGRSEREWARKEAVQADRGGEPDSADSSEYETDDESAGPGRGGVCSAAELFPAEPLAEPGEGGGAHLVIEEEEAAGRRTPAVRREGRGDEAGRAGHGGTGGLGEALLNARALQAYILVCCQQADGGLRDKPGKSRDYYHTCYCLSGLSAAQRCHGESVEALPQPRHVLGPYSNLLEAADPVCNVHAERYAEAIAHFASRPVR</sequence>
<dbReference type="PANTHER" id="PTHR11774">
    <property type="entry name" value="GERANYLGERANYL TRANSFERASE TYPE BETA SUBUNIT"/>
    <property type="match status" value="1"/>
</dbReference>
<evidence type="ECO:0000256" key="5">
    <source>
        <dbReference type="ARBA" id="ARBA00022679"/>
    </source>
</evidence>
<evidence type="ECO:0000313" key="12">
    <source>
        <dbReference type="EMBL" id="GAQ85162.1"/>
    </source>
</evidence>
<evidence type="ECO:0000256" key="10">
    <source>
        <dbReference type="SAM" id="MobiDB-lite"/>
    </source>
</evidence>
<keyword evidence="6 9" id="KW-0479">Metal-binding</keyword>
<evidence type="ECO:0000256" key="9">
    <source>
        <dbReference type="RuleBase" id="RU365056"/>
    </source>
</evidence>
<dbReference type="Proteomes" id="UP000054558">
    <property type="component" value="Unassembled WGS sequence"/>
</dbReference>
<evidence type="ECO:0000256" key="7">
    <source>
        <dbReference type="ARBA" id="ARBA00022737"/>
    </source>
</evidence>
<dbReference type="InterPro" id="IPR045089">
    <property type="entry name" value="PGGT1B-like"/>
</dbReference>
<dbReference type="AlphaFoldDB" id="A0A1Y1I5D3"/>
<comment type="function">
    <text evidence="9">Catalyzes the transfer of a farnesyl moiety from farnesyl diphosphate to a cysteine at the fourth position from the C-terminus of several proteins. The beta subunit is responsible for peptide-binding.</text>
</comment>
<keyword evidence="4 9" id="KW-0637">Prenyltransferase</keyword>
<gene>
    <name evidence="12" type="ORF">KFL_002220060</name>
</gene>
<protein>
    <recommendedName>
        <fullName evidence="3 9">Protein farnesyltransferase subunit beta</fullName>
        <shortName evidence="9">FTase-beta</shortName>
        <ecNumber evidence="2 9">2.5.1.58</ecNumber>
    </recommendedName>
</protein>
<dbReference type="InterPro" id="IPR026872">
    <property type="entry name" value="FTB"/>
</dbReference>
<dbReference type="GO" id="GO:0004660">
    <property type="term" value="F:protein farnesyltransferase activity"/>
    <property type="evidence" value="ECO:0007669"/>
    <property type="project" value="UniProtKB-UniRule"/>
</dbReference>
<dbReference type="SUPFAM" id="SSF48239">
    <property type="entry name" value="Terpenoid cyclases/Protein prenyltransferases"/>
    <property type="match status" value="1"/>
</dbReference>
<dbReference type="OMA" id="WCIYWIL"/>
<evidence type="ECO:0000256" key="2">
    <source>
        <dbReference type="ARBA" id="ARBA00012702"/>
    </source>
</evidence>
<feature type="compositionally biased region" description="Basic and acidic residues" evidence="10">
    <location>
        <begin position="419"/>
        <end position="430"/>
    </location>
</feature>
<proteinExistence type="inferred from homology"/>
<keyword evidence="13" id="KW-1185">Reference proteome</keyword>
<name>A0A1Y1I5D3_KLENI</name>
<feature type="compositionally biased region" description="Acidic residues" evidence="10">
    <location>
        <begin position="487"/>
        <end position="500"/>
    </location>
</feature>
<feature type="compositionally biased region" description="Basic and acidic residues" evidence="10">
    <location>
        <begin position="467"/>
        <end position="485"/>
    </location>
</feature>
<evidence type="ECO:0000259" key="11">
    <source>
        <dbReference type="Pfam" id="PF00432"/>
    </source>
</evidence>
<dbReference type="GO" id="GO:0009788">
    <property type="term" value="P:negative regulation of abscisic acid-activated signaling pathway"/>
    <property type="evidence" value="ECO:0000318"/>
    <property type="project" value="GO_Central"/>
</dbReference>
<dbReference type="Pfam" id="PF00432">
    <property type="entry name" value="Prenyltrans"/>
    <property type="match status" value="1"/>
</dbReference>
<evidence type="ECO:0000256" key="6">
    <source>
        <dbReference type="ARBA" id="ARBA00022723"/>
    </source>
</evidence>
<dbReference type="GO" id="GO:0097354">
    <property type="term" value="P:prenylation"/>
    <property type="evidence" value="ECO:0007669"/>
    <property type="project" value="UniProtKB-UniRule"/>
</dbReference>
<keyword evidence="5 9" id="KW-0808">Transferase</keyword>
<dbReference type="EC" id="2.5.1.58" evidence="2 9"/>
<comment type="similarity">
    <text evidence="1 9">Belongs to the protein prenyltransferase subunit beta family.</text>
</comment>
<feature type="domain" description="Prenyltransferase alpha-alpha toroid" evidence="11">
    <location>
        <begin position="104"/>
        <end position="648"/>
    </location>
</feature>
<keyword evidence="7" id="KW-0677">Repeat</keyword>
<dbReference type="InterPro" id="IPR008930">
    <property type="entry name" value="Terpenoid_cyclase/PrenylTrfase"/>
</dbReference>
<dbReference type="EMBL" id="DF237171">
    <property type="protein sequence ID" value="GAQ85162.1"/>
    <property type="molecule type" value="Genomic_DNA"/>
</dbReference>
<evidence type="ECO:0000256" key="4">
    <source>
        <dbReference type="ARBA" id="ARBA00022602"/>
    </source>
</evidence>
<organism evidence="12 13">
    <name type="scientific">Klebsormidium nitens</name>
    <name type="common">Green alga</name>
    <name type="synonym">Ulothrix nitens</name>
    <dbReference type="NCBI Taxonomy" id="105231"/>
    <lineage>
        <taxon>Eukaryota</taxon>
        <taxon>Viridiplantae</taxon>
        <taxon>Streptophyta</taxon>
        <taxon>Klebsormidiophyceae</taxon>
        <taxon>Klebsormidiales</taxon>
        <taxon>Klebsormidiaceae</taxon>
        <taxon>Klebsormidium</taxon>
    </lineage>
</organism>
<reference evidence="12 13" key="1">
    <citation type="journal article" date="2014" name="Nat. Commun.">
        <title>Klebsormidium flaccidum genome reveals primary factors for plant terrestrial adaptation.</title>
        <authorList>
            <person name="Hori K."/>
            <person name="Maruyama F."/>
            <person name="Fujisawa T."/>
            <person name="Togashi T."/>
            <person name="Yamamoto N."/>
            <person name="Seo M."/>
            <person name="Sato S."/>
            <person name="Yamada T."/>
            <person name="Mori H."/>
            <person name="Tajima N."/>
            <person name="Moriyama T."/>
            <person name="Ikeuchi M."/>
            <person name="Watanabe M."/>
            <person name="Wada H."/>
            <person name="Kobayashi K."/>
            <person name="Saito M."/>
            <person name="Masuda T."/>
            <person name="Sasaki-Sekimoto Y."/>
            <person name="Mashiguchi K."/>
            <person name="Awai K."/>
            <person name="Shimojima M."/>
            <person name="Masuda S."/>
            <person name="Iwai M."/>
            <person name="Nobusawa T."/>
            <person name="Narise T."/>
            <person name="Kondo S."/>
            <person name="Saito H."/>
            <person name="Sato R."/>
            <person name="Murakawa M."/>
            <person name="Ihara Y."/>
            <person name="Oshima-Yamada Y."/>
            <person name="Ohtaka K."/>
            <person name="Satoh M."/>
            <person name="Sonobe K."/>
            <person name="Ishii M."/>
            <person name="Ohtani R."/>
            <person name="Kanamori-Sato M."/>
            <person name="Honoki R."/>
            <person name="Miyazaki D."/>
            <person name="Mochizuki H."/>
            <person name="Umetsu J."/>
            <person name="Higashi K."/>
            <person name="Shibata D."/>
            <person name="Kamiya Y."/>
            <person name="Sato N."/>
            <person name="Nakamura Y."/>
            <person name="Tabata S."/>
            <person name="Ida S."/>
            <person name="Kurokawa K."/>
            <person name="Ohta H."/>
        </authorList>
    </citation>
    <scope>NUCLEOTIDE SEQUENCE [LARGE SCALE GENOMIC DNA]</scope>
    <source>
        <strain evidence="12 13">NIES-2285</strain>
    </source>
</reference>
<dbReference type="OrthoDB" id="10261146at2759"/>